<dbReference type="Proteomes" id="UP000326936">
    <property type="component" value="Plasmid pTHAF100_b"/>
</dbReference>
<evidence type="ECO:0000313" key="1">
    <source>
        <dbReference type="EMBL" id="QFT28849.1"/>
    </source>
</evidence>
<accession>A0A5P9CRF9</accession>
<geneLocation type="plasmid" evidence="2">
    <name>pthaf100_b</name>
</geneLocation>
<dbReference type="AlphaFoldDB" id="A0A5P9CRF9"/>
<reference evidence="1 2" key="1">
    <citation type="submission" date="2019-10" db="EMBL/GenBank/DDBJ databases">
        <title>Complete genome sequence of Vibrio sp. strain THAF100, isolated from non-filtered water from the water column of tank 6 of a marine aquarium containing stony-coral fragments. Water maintained at 26 degree C.</title>
        <authorList>
            <person name="Ruckert C."/>
            <person name="Franco A."/>
            <person name="Kalinowski J."/>
            <person name="Glaeser S."/>
        </authorList>
    </citation>
    <scope>NUCLEOTIDE SEQUENCE [LARGE SCALE GENOMIC DNA]</scope>
    <source>
        <strain evidence="1 2">THAF100</strain>
        <plasmid evidence="2">pthaf100_b</plasmid>
    </source>
</reference>
<dbReference type="EMBL" id="CP045352">
    <property type="protein sequence ID" value="QFT28849.1"/>
    <property type="molecule type" value="Genomic_DNA"/>
</dbReference>
<proteinExistence type="predicted"/>
<keyword evidence="2" id="KW-1185">Reference proteome</keyword>
<dbReference type="KEGG" id="vaq:FIV01_20820"/>
<keyword evidence="1" id="KW-0614">Plasmid</keyword>
<gene>
    <name evidence="1" type="ORF">FIV01_20820</name>
</gene>
<organism evidence="1 2">
    <name type="scientific">Vibrio aquimaris</name>
    <dbReference type="NCBI Taxonomy" id="2587862"/>
    <lineage>
        <taxon>Bacteria</taxon>
        <taxon>Pseudomonadati</taxon>
        <taxon>Pseudomonadota</taxon>
        <taxon>Gammaproteobacteria</taxon>
        <taxon>Vibrionales</taxon>
        <taxon>Vibrionaceae</taxon>
        <taxon>Vibrio</taxon>
    </lineage>
</organism>
<name>A0A5P9CRF9_9VIBR</name>
<evidence type="ECO:0000313" key="2">
    <source>
        <dbReference type="Proteomes" id="UP000326936"/>
    </source>
</evidence>
<dbReference type="OrthoDB" id="9793802at2"/>
<sequence length="325" mass="36972">MKTPDIFKVEDFATLRAKFVEFVRTNAEAERDTAFAESMVETLENPSEALAWWTDQVIRWTQHNTRENNYGALQQFAQTATEDDAIDLVCARLGVERQVIQKEDLTAVPPKPLIKESNESMLLRYALAPHSLSTTGTRMGYKFHSLNVGHKPLITVESVSETEILLRFKFSESLSQLRPKDAEARTPQPNTGKIDNHILSWEGDGTPSAELIESVHSYITRPDIAQETDEVSTKAATIKRYQIHLRVTEHNEPTRLIERAEFESALRQYASDNHRLDHDVLRSVLDQIAHNHKAKTVEVVEPSNDVLCDWKEAAYCESVRVDYVG</sequence>
<dbReference type="RefSeq" id="WP_152432864.1">
    <property type="nucleotide sequence ID" value="NZ_CBCSDK010000028.1"/>
</dbReference>
<protein>
    <submittedName>
        <fullName evidence="1">Baseplate J-like protein</fullName>
    </submittedName>
</protein>